<evidence type="ECO:0000256" key="3">
    <source>
        <dbReference type="ARBA" id="ARBA00007222"/>
    </source>
</evidence>
<organism evidence="13 14">
    <name type="scientific">Chondrus crispus</name>
    <name type="common">Carrageen Irish moss</name>
    <name type="synonym">Polymorpha crispa</name>
    <dbReference type="NCBI Taxonomy" id="2769"/>
    <lineage>
        <taxon>Eukaryota</taxon>
        <taxon>Rhodophyta</taxon>
        <taxon>Florideophyceae</taxon>
        <taxon>Rhodymeniophycidae</taxon>
        <taxon>Gigartinales</taxon>
        <taxon>Gigartinaceae</taxon>
        <taxon>Chondrus</taxon>
    </lineage>
</organism>
<dbReference type="Gramene" id="CDF36224">
    <property type="protein sequence ID" value="CDF36224"/>
    <property type="gene ID" value="CHC_T00008806001"/>
</dbReference>
<keyword evidence="14" id="KW-1185">Reference proteome</keyword>
<dbReference type="UniPathway" id="UPA00378"/>
<keyword evidence="5 13" id="KW-0808">Transferase</keyword>
<dbReference type="OMA" id="YVEVARC"/>
<evidence type="ECO:0000313" key="13">
    <source>
        <dbReference type="EMBL" id="CDF36224.1"/>
    </source>
</evidence>
<keyword evidence="6 10" id="KW-0812">Transmembrane</keyword>
<feature type="transmembrane region" description="Helical" evidence="10">
    <location>
        <begin position="250"/>
        <end position="278"/>
    </location>
</feature>
<keyword evidence="7 10" id="KW-1133">Transmembrane helix</keyword>
<proteinExistence type="inferred from homology"/>
<evidence type="ECO:0000256" key="10">
    <source>
        <dbReference type="SAM" id="Phobius"/>
    </source>
</evidence>
<evidence type="ECO:0000256" key="9">
    <source>
        <dbReference type="SAM" id="MobiDB-lite"/>
    </source>
</evidence>
<evidence type="ECO:0000256" key="8">
    <source>
        <dbReference type="ARBA" id="ARBA00023136"/>
    </source>
</evidence>
<feature type="domain" description="Protein O-mannosyl-transferase C-terminal four TM" evidence="12">
    <location>
        <begin position="335"/>
        <end position="510"/>
    </location>
</feature>
<keyword evidence="8 10" id="KW-0472">Membrane</keyword>
<evidence type="ECO:0000313" key="14">
    <source>
        <dbReference type="Proteomes" id="UP000012073"/>
    </source>
</evidence>
<evidence type="ECO:0000256" key="2">
    <source>
        <dbReference type="ARBA" id="ARBA00004922"/>
    </source>
</evidence>
<dbReference type="GO" id="GO:0016020">
    <property type="term" value="C:membrane"/>
    <property type="evidence" value="ECO:0007669"/>
    <property type="project" value="InterPro"/>
</dbReference>
<dbReference type="OrthoDB" id="4896at2759"/>
<evidence type="ECO:0000256" key="1">
    <source>
        <dbReference type="ARBA" id="ARBA00004127"/>
    </source>
</evidence>
<feature type="domain" description="ArnT-like N-terminal" evidence="11">
    <location>
        <begin position="87"/>
        <end position="317"/>
    </location>
</feature>
<dbReference type="GeneID" id="17323754"/>
<gene>
    <name evidence="13" type="ORF">CHC_T00008806001</name>
</gene>
<dbReference type="InterPro" id="IPR032421">
    <property type="entry name" value="PMT_4TMC"/>
</dbReference>
<evidence type="ECO:0000256" key="4">
    <source>
        <dbReference type="ARBA" id="ARBA00022676"/>
    </source>
</evidence>
<feature type="transmembrane region" description="Helical" evidence="10">
    <location>
        <begin position="298"/>
        <end position="318"/>
    </location>
</feature>
<comment type="pathway">
    <text evidence="2">Protein modification; protein glycosylation.</text>
</comment>
<dbReference type="Proteomes" id="UP000012073">
    <property type="component" value="Unassembled WGS sequence"/>
</dbReference>
<accession>R7QDQ8</accession>
<dbReference type="Pfam" id="PF16192">
    <property type="entry name" value="PMT_4TMC"/>
    <property type="match status" value="1"/>
</dbReference>
<feature type="transmembrane region" description="Helical" evidence="10">
    <location>
        <begin position="475"/>
        <end position="496"/>
    </location>
</feature>
<sequence length="515" mass="58156">MPALQPAHEGLIAALLQGRLGVRRVLRQWSRDWKRRDARAVFLDGGEGHASDDALGTSSKHRRRNPACLPARPRDAPPTSNALVAAVLFAVALCVRGWGISFPPSVVFDEVHFLRFVKAYYYGRYFFDIHPPLGKLVLLLVTKLFCNPPRLDYKVNGEQFGEQIYTPLRWTSALFGSTIAPVTYLICRELGLSFPASLVPGVAFAFEHLTVIESRLVLLDAQLMSFMALCLLFALKLWGARKGTARRRRFLVLTALSGAAAIGVKWTALATPGLVALVSLAGRPFPREGRLQWGEMGLAGMIASSFYVLLFAVHFMLLPHSGQGDAFMTDEFKMSLVGTRHRWESKWYQWIMNQRGLLYFNELDDEVTNFQKIYLIVNPAVSVMSLVAILGFVFILFCVYFPRKWSGHLHPRSRLPAFAVRGLFLLMGYVVNILPYVEVARCTFLYHYLPPLFYALLSTANLIDLIPKVGAQRMVSGFFFVILFVTFLIWSPWIYASPLTPAAHKWRRLFGDNWA</sequence>
<dbReference type="GO" id="GO:0006493">
    <property type="term" value="P:protein O-linked glycosylation"/>
    <property type="evidence" value="ECO:0007669"/>
    <property type="project" value="InterPro"/>
</dbReference>
<evidence type="ECO:0000256" key="7">
    <source>
        <dbReference type="ARBA" id="ARBA00022989"/>
    </source>
</evidence>
<dbReference type="AlphaFoldDB" id="R7QDQ8"/>
<dbReference type="KEGG" id="ccp:CHC_T00008806001"/>
<dbReference type="PANTHER" id="PTHR10050">
    <property type="entry name" value="DOLICHYL-PHOSPHATE-MANNOSE--PROTEIN MANNOSYLTRANSFERASE"/>
    <property type="match status" value="1"/>
</dbReference>
<evidence type="ECO:0000256" key="5">
    <source>
        <dbReference type="ARBA" id="ARBA00022679"/>
    </source>
</evidence>
<dbReference type="InterPro" id="IPR027005">
    <property type="entry name" value="PMT-like"/>
</dbReference>
<evidence type="ECO:0000259" key="11">
    <source>
        <dbReference type="Pfam" id="PF02366"/>
    </source>
</evidence>
<dbReference type="PhylomeDB" id="R7QDQ8"/>
<dbReference type="RefSeq" id="XP_005716043.1">
    <property type="nucleotide sequence ID" value="XM_005715986.1"/>
</dbReference>
<name>R7QDQ8_CHOCR</name>
<evidence type="ECO:0000256" key="6">
    <source>
        <dbReference type="ARBA" id="ARBA00022692"/>
    </source>
</evidence>
<feature type="transmembrane region" description="Helical" evidence="10">
    <location>
        <begin position="444"/>
        <end position="463"/>
    </location>
</feature>
<dbReference type="InterPro" id="IPR003342">
    <property type="entry name" value="ArnT-like_N"/>
</dbReference>
<dbReference type="GO" id="GO:0012505">
    <property type="term" value="C:endomembrane system"/>
    <property type="evidence" value="ECO:0007669"/>
    <property type="project" value="UniProtKB-SubCell"/>
</dbReference>
<evidence type="ECO:0000259" key="12">
    <source>
        <dbReference type="Pfam" id="PF16192"/>
    </source>
</evidence>
<reference evidence="14" key="1">
    <citation type="journal article" date="2013" name="Proc. Natl. Acad. Sci. U.S.A.">
        <title>Genome structure and metabolic features in the red seaweed Chondrus crispus shed light on evolution of the Archaeplastida.</title>
        <authorList>
            <person name="Collen J."/>
            <person name="Porcel B."/>
            <person name="Carre W."/>
            <person name="Ball S.G."/>
            <person name="Chaparro C."/>
            <person name="Tonon T."/>
            <person name="Barbeyron T."/>
            <person name="Michel G."/>
            <person name="Noel B."/>
            <person name="Valentin K."/>
            <person name="Elias M."/>
            <person name="Artiguenave F."/>
            <person name="Arun A."/>
            <person name="Aury J.M."/>
            <person name="Barbosa-Neto J.F."/>
            <person name="Bothwell J.H."/>
            <person name="Bouget F.Y."/>
            <person name="Brillet L."/>
            <person name="Cabello-Hurtado F."/>
            <person name="Capella-Gutierrez S."/>
            <person name="Charrier B."/>
            <person name="Cladiere L."/>
            <person name="Cock J.M."/>
            <person name="Coelho S.M."/>
            <person name="Colleoni C."/>
            <person name="Czjzek M."/>
            <person name="Da Silva C."/>
            <person name="Delage L."/>
            <person name="Denoeud F."/>
            <person name="Deschamps P."/>
            <person name="Dittami S.M."/>
            <person name="Gabaldon T."/>
            <person name="Gachon C.M."/>
            <person name="Groisillier A."/>
            <person name="Herve C."/>
            <person name="Jabbari K."/>
            <person name="Katinka M."/>
            <person name="Kloareg B."/>
            <person name="Kowalczyk N."/>
            <person name="Labadie K."/>
            <person name="Leblanc C."/>
            <person name="Lopez P.J."/>
            <person name="McLachlan D.H."/>
            <person name="Meslet-Cladiere L."/>
            <person name="Moustafa A."/>
            <person name="Nehr Z."/>
            <person name="Nyvall Collen P."/>
            <person name="Panaud O."/>
            <person name="Partensky F."/>
            <person name="Poulain J."/>
            <person name="Rensing S.A."/>
            <person name="Rousvoal S."/>
            <person name="Samson G."/>
            <person name="Symeonidi A."/>
            <person name="Weissenbach J."/>
            <person name="Zambounis A."/>
            <person name="Wincker P."/>
            <person name="Boyen C."/>
        </authorList>
    </citation>
    <scope>NUCLEOTIDE SEQUENCE [LARGE SCALE GENOMIC DNA]</scope>
    <source>
        <strain evidence="14">cv. Stackhouse</strain>
    </source>
</reference>
<comment type="similarity">
    <text evidence="3">Belongs to the glycosyltransferase 39 family.</text>
</comment>
<dbReference type="EMBL" id="HG001766">
    <property type="protein sequence ID" value="CDF36224.1"/>
    <property type="molecule type" value="Genomic_DNA"/>
</dbReference>
<keyword evidence="4 13" id="KW-0328">Glycosyltransferase</keyword>
<feature type="transmembrane region" description="Helical" evidence="10">
    <location>
        <begin position="415"/>
        <end position="437"/>
    </location>
</feature>
<feature type="transmembrane region" description="Helical" evidence="10">
    <location>
        <begin position="216"/>
        <end position="238"/>
    </location>
</feature>
<comment type="subcellular location">
    <subcellularLocation>
        <location evidence="1">Endomembrane system</location>
        <topology evidence="1">Multi-pass membrane protein</topology>
    </subcellularLocation>
</comment>
<dbReference type="GO" id="GO:0000030">
    <property type="term" value="F:mannosyltransferase activity"/>
    <property type="evidence" value="ECO:0007669"/>
    <property type="project" value="InterPro"/>
</dbReference>
<feature type="region of interest" description="Disordered" evidence="9">
    <location>
        <begin position="52"/>
        <end position="77"/>
    </location>
</feature>
<dbReference type="Pfam" id="PF02366">
    <property type="entry name" value="PMT"/>
    <property type="match status" value="1"/>
</dbReference>
<feature type="transmembrane region" description="Helical" evidence="10">
    <location>
        <begin position="380"/>
        <end position="403"/>
    </location>
</feature>
<protein>
    <submittedName>
        <fullName evidence="13">Dolichyl-phosphate-mannose--protein mannosyltransferase, family GT39</fullName>
    </submittedName>
</protein>